<dbReference type="InterPro" id="IPR023214">
    <property type="entry name" value="HAD_sf"/>
</dbReference>
<feature type="chain" id="PRO_5046397919" evidence="2">
    <location>
        <begin position="21"/>
        <end position="255"/>
    </location>
</feature>
<reference evidence="3 4" key="1">
    <citation type="submission" date="2024-09" db="EMBL/GenBank/DDBJ databases">
        <authorList>
            <person name="Sun Q."/>
            <person name="Mori K."/>
        </authorList>
    </citation>
    <scope>NUCLEOTIDE SEQUENCE [LARGE SCALE GENOMIC DNA]</scope>
    <source>
        <strain evidence="3 4">CCM 7765</strain>
    </source>
</reference>
<evidence type="ECO:0000313" key="4">
    <source>
        <dbReference type="Proteomes" id="UP001589774"/>
    </source>
</evidence>
<keyword evidence="4" id="KW-1185">Reference proteome</keyword>
<gene>
    <name evidence="3" type="ORF">ACFFI0_24255</name>
</gene>
<dbReference type="CDD" id="cd07534">
    <property type="entry name" value="HAD_CAP"/>
    <property type="match status" value="1"/>
</dbReference>
<dbReference type="InterPro" id="IPR005519">
    <property type="entry name" value="Acid_phosphat_B-like"/>
</dbReference>
<dbReference type="InterPro" id="IPR006423">
    <property type="entry name" value="Lipo_e_P4"/>
</dbReference>
<dbReference type="SUPFAM" id="SSF56784">
    <property type="entry name" value="HAD-like"/>
    <property type="match status" value="1"/>
</dbReference>
<dbReference type="Gene3D" id="3.40.50.1000">
    <property type="entry name" value="HAD superfamily/HAD-like"/>
    <property type="match status" value="1"/>
</dbReference>
<dbReference type="PIRSF" id="PIRSF019271">
    <property type="entry name" value="Acid_Ptase_C"/>
    <property type="match status" value="1"/>
</dbReference>
<organism evidence="3 4">
    <name type="scientific">Olivibacter oleidegradans</name>
    <dbReference type="NCBI Taxonomy" id="760123"/>
    <lineage>
        <taxon>Bacteria</taxon>
        <taxon>Pseudomonadati</taxon>
        <taxon>Bacteroidota</taxon>
        <taxon>Sphingobacteriia</taxon>
        <taxon>Sphingobacteriales</taxon>
        <taxon>Sphingobacteriaceae</taxon>
        <taxon>Olivibacter</taxon>
    </lineage>
</organism>
<evidence type="ECO:0000313" key="3">
    <source>
        <dbReference type="EMBL" id="MFC0321453.1"/>
    </source>
</evidence>
<name>A0ABV6HRD5_9SPHI</name>
<proteinExistence type="predicted"/>
<evidence type="ECO:0000256" key="2">
    <source>
        <dbReference type="SAM" id="SignalP"/>
    </source>
</evidence>
<dbReference type="InterPro" id="IPR036412">
    <property type="entry name" value="HAD-like_sf"/>
</dbReference>
<dbReference type="PANTHER" id="PTHR31284:SF10">
    <property type="entry name" value="ACID PHOSPHATASE-LIKE PROTEIN"/>
    <property type="match status" value="1"/>
</dbReference>
<dbReference type="Proteomes" id="UP001589774">
    <property type="component" value="Unassembled WGS sequence"/>
</dbReference>
<comment type="caution">
    <text evidence="3">The sequence shown here is derived from an EMBL/GenBank/DDBJ whole genome shotgun (WGS) entry which is preliminary data.</text>
</comment>
<keyword evidence="1 2" id="KW-0732">Signal</keyword>
<evidence type="ECO:0000256" key="1">
    <source>
        <dbReference type="ARBA" id="ARBA00022729"/>
    </source>
</evidence>
<protein>
    <submittedName>
        <fullName evidence="3">5'-nucleotidase, lipoprotein e(P4) family</fullName>
    </submittedName>
</protein>
<feature type="signal peptide" evidence="2">
    <location>
        <begin position="1"/>
        <end position="20"/>
    </location>
</feature>
<dbReference type="SFLD" id="SFLDG01125">
    <property type="entry name" value="C1.1:_Acid_Phosphatase_Like"/>
    <property type="match status" value="1"/>
</dbReference>
<accession>A0ABV6HRD5</accession>
<dbReference type="Pfam" id="PF03767">
    <property type="entry name" value="Acid_phosphat_B"/>
    <property type="match status" value="1"/>
</dbReference>
<dbReference type="EMBL" id="JBHLWO010000006">
    <property type="protein sequence ID" value="MFC0321453.1"/>
    <property type="molecule type" value="Genomic_DNA"/>
</dbReference>
<dbReference type="NCBIfam" id="TIGR01533">
    <property type="entry name" value="lipo_e_P4"/>
    <property type="match status" value="1"/>
</dbReference>
<dbReference type="SFLD" id="SFLDS00003">
    <property type="entry name" value="Haloacid_Dehalogenase"/>
    <property type="match status" value="1"/>
</dbReference>
<dbReference type="PANTHER" id="PTHR31284">
    <property type="entry name" value="ACID PHOSPHATASE-LIKE PROTEIN"/>
    <property type="match status" value="1"/>
</dbReference>
<dbReference type="RefSeq" id="WP_130858569.1">
    <property type="nucleotide sequence ID" value="NZ_JBHLWO010000006.1"/>
</dbReference>
<keyword evidence="3" id="KW-0449">Lipoprotein</keyword>
<sequence>MVSKYLFTVSVLFAIASAHGQEFHRDYTNAVLWQQQSGEYRALCFQAYNYAHSSLDKALKKYSKLPKCVIVDIDETLLDNSPQSGQAILSKKAFDLAEWKRWTGMAIADTVPGACSFLQYAASKKVAVFYISNRDQSEIPATMQNLKQFGFPYVDTDHLLFRDSTSNKQSRRNQVAKTHHIVMLVGDNLSDFSTIFYQEDKDTKKVVDQHAGKFGTTFIMLPNPMYGDWEQSLYPKGNLTEAEKATIRLKKIKGY</sequence>